<proteinExistence type="predicted"/>
<organism evidence="1">
    <name type="scientific">Anguilla anguilla</name>
    <name type="common">European freshwater eel</name>
    <name type="synonym">Muraena anguilla</name>
    <dbReference type="NCBI Taxonomy" id="7936"/>
    <lineage>
        <taxon>Eukaryota</taxon>
        <taxon>Metazoa</taxon>
        <taxon>Chordata</taxon>
        <taxon>Craniata</taxon>
        <taxon>Vertebrata</taxon>
        <taxon>Euteleostomi</taxon>
        <taxon>Actinopterygii</taxon>
        <taxon>Neopterygii</taxon>
        <taxon>Teleostei</taxon>
        <taxon>Anguilliformes</taxon>
        <taxon>Anguillidae</taxon>
        <taxon>Anguilla</taxon>
    </lineage>
</organism>
<reference evidence="1" key="2">
    <citation type="journal article" date="2015" name="Fish Shellfish Immunol.">
        <title>Early steps in the European eel (Anguilla anguilla)-Vibrio vulnificus interaction in the gills: Role of the RtxA13 toxin.</title>
        <authorList>
            <person name="Callol A."/>
            <person name="Pajuelo D."/>
            <person name="Ebbesson L."/>
            <person name="Teles M."/>
            <person name="MacKenzie S."/>
            <person name="Amaro C."/>
        </authorList>
    </citation>
    <scope>NUCLEOTIDE SEQUENCE</scope>
</reference>
<protein>
    <submittedName>
        <fullName evidence="1">Uncharacterized protein</fullName>
    </submittedName>
</protein>
<reference evidence="1" key="1">
    <citation type="submission" date="2014-11" db="EMBL/GenBank/DDBJ databases">
        <authorList>
            <person name="Amaro Gonzalez C."/>
        </authorList>
    </citation>
    <scope>NUCLEOTIDE SEQUENCE</scope>
</reference>
<name>A0A0E9V0J7_ANGAN</name>
<dbReference type="AlphaFoldDB" id="A0A0E9V0J7"/>
<sequence length="35" mass="4159">MDYLDISSISRLLFRCWTFRADNATAITNEKKLHQ</sequence>
<dbReference type="EMBL" id="GBXM01037056">
    <property type="protein sequence ID" value="JAH71521.1"/>
    <property type="molecule type" value="Transcribed_RNA"/>
</dbReference>
<evidence type="ECO:0000313" key="1">
    <source>
        <dbReference type="EMBL" id="JAH71521.1"/>
    </source>
</evidence>
<accession>A0A0E9V0J7</accession>